<evidence type="ECO:0000313" key="3">
    <source>
        <dbReference type="Proteomes" id="UP000623269"/>
    </source>
</evidence>
<feature type="domain" description="Flavoprotein" evidence="1">
    <location>
        <begin position="7"/>
        <end position="163"/>
    </location>
</feature>
<dbReference type="InterPro" id="IPR003382">
    <property type="entry name" value="Flavoprotein"/>
</dbReference>
<dbReference type="Pfam" id="PF02441">
    <property type="entry name" value="Flavoprotein"/>
    <property type="match status" value="1"/>
</dbReference>
<proteinExistence type="predicted"/>
<dbReference type="SUPFAM" id="SSF52507">
    <property type="entry name" value="Homo-oligomeric flavin-containing Cys decarboxylases, HFCD"/>
    <property type="match status" value="1"/>
</dbReference>
<dbReference type="AlphaFoldDB" id="A0A8J7L1W1"/>
<dbReference type="PIRSF" id="PIRSF001390">
    <property type="entry name" value="Dipicolinate_synth_subunit_B"/>
    <property type="match status" value="1"/>
</dbReference>
<comment type="caution">
    <text evidence="2">The sequence shown here is derived from an EMBL/GenBank/DDBJ whole genome shotgun (WGS) entry which is preliminary data.</text>
</comment>
<dbReference type="Gene3D" id="3.40.50.1950">
    <property type="entry name" value="Flavin prenyltransferase-like"/>
    <property type="match status" value="1"/>
</dbReference>
<dbReference type="GO" id="GO:0003824">
    <property type="term" value="F:catalytic activity"/>
    <property type="evidence" value="ECO:0007669"/>
    <property type="project" value="InterPro"/>
</dbReference>
<dbReference type="Proteomes" id="UP000623269">
    <property type="component" value="Unassembled WGS sequence"/>
</dbReference>
<dbReference type="InterPro" id="IPR036551">
    <property type="entry name" value="Flavin_trans-like"/>
</dbReference>
<dbReference type="NCBIfam" id="NF006161">
    <property type="entry name" value="PRK08305.1"/>
    <property type="match status" value="1"/>
</dbReference>
<evidence type="ECO:0000313" key="2">
    <source>
        <dbReference type="EMBL" id="MBH1939353.1"/>
    </source>
</evidence>
<keyword evidence="3" id="KW-1185">Reference proteome</keyword>
<dbReference type="NCBIfam" id="TIGR02852">
    <property type="entry name" value="spore_dpaB"/>
    <property type="match status" value="1"/>
</dbReference>
<accession>A0A8J7L1W1</accession>
<protein>
    <submittedName>
        <fullName evidence="2">Dipicolinate synthase subunit B</fullName>
    </submittedName>
</protein>
<dbReference type="RefSeq" id="WP_197659584.1">
    <property type="nucleotide sequence ID" value="NZ_JAEAGR010000001.1"/>
</dbReference>
<evidence type="ECO:0000259" key="1">
    <source>
        <dbReference type="Pfam" id="PF02441"/>
    </source>
</evidence>
<organism evidence="2 3">
    <name type="scientific">Mobilitalea sibirica</name>
    <dbReference type="NCBI Taxonomy" id="1462919"/>
    <lineage>
        <taxon>Bacteria</taxon>
        <taxon>Bacillati</taxon>
        <taxon>Bacillota</taxon>
        <taxon>Clostridia</taxon>
        <taxon>Lachnospirales</taxon>
        <taxon>Lachnospiraceae</taxon>
        <taxon>Mobilitalea</taxon>
    </lineage>
</organism>
<name>A0A8J7L1W1_9FIRM</name>
<sequence length="195" mass="21338">MTVNGLKVGYALTGSFCTFSNTFLEMERLAKEEVDLYPIFSERSCTIDSRFGKAEDFLKKAEAITGKKPVTTIETAEKFGPGNILDIVVIAPCTGNTMAKLAYGITDSPVLMAAKGHLRNNKPVVLAIATNDALGANMKNIGMLMNTKNIYFVPFSQDNYEKKPFSMIAHFNLLLPTIIEALQGNQLQPVILAPK</sequence>
<dbReference type="InterPro" id="IPR014214">
    <property type="entry name" value="Dipicolinic_acid_synth_B"/>
</dbReference>
<gene>
    <name evidence="2" type="ORF">I5677_00435</name>
</gene>
<dbReference type="EMBL" id="JAEAGR010000001">
    <property type="protein sequence ID" value="MBH1939353.1"/>
    <property type="molecule type" value="Genomic_DNA"/>
</dbReference>
<reference evidence="2" key="1">
    <citation type="submission" date="2020-12" db="EMBL/GenBank/DDBJ databases">
        <title>M. sibirica DSM 26468T genome.</title>
        <authorList>
            <person name="Thieme N."/>
            <person name="Rettenmaier R."/>
            <person name="Zverlov V."/>
            <person name="Liebl W."/>
        </authorList>
    </citation>
    <scope>NUCLEOTIDE SEQUENCE</scope>
    <source>
        <strain evidence="2">DSM 26468</strain>
    </source>
</reference>